<organism evidence="2 3">
    <name type="scientific">Micromonospora lutea</name>
    <dbReference type="NCBI Taxonomy" id="419825"/>
    <lineage>
        <taxon>Bacteria</taxon>
        <taxon>Bacillati</taxon>
        <taxon>Actinomycetota</taxon>
        <taxon>Actinomycetes</taxon>
        <taxon>Micromonosporales</taxon>
        <taxon>Micromonosporaceae</taxon>
        <taxon>Micromonospora</taxon>
    </lineage>
</organism>
<name>A0ABQ4J0F3_9ACTN</name>
<dbReference type="EMBL" id="BOPB01000026">
    <property type="protein sequence ID" value="GIJ23647.1"/>
    <property type="molecule type" value="Genomic_DNA"/>
</dbReference>
<evidence type="ECO:0000259" key="1">
    <source>
        <dbReference type="PROSITE" id="PS50146"/>
    </source>
</evidence>
<dbReference type="InterPro" id="IPR016064">
    <property type="entry name" value="NAD/diacylglycerol_kinase_sf"/>
</dbReference>
<sequence>MELAAIGDSRGRGWLYVRREAPGGWVSLVDMSASVVVDPDRSSAPAVTVGTVAVVAHRKKNLGGGLDELRAVLVGAGVEHLLWYEVPKSRKAPKKVRKALDKGAELVFVWGGDGMVQRCADTLAGSRVPMAILPAGTANLFATNLGIPEDLREAVRIGLHGRRRRLDLGKLNGEHFAVMAGAGFDGDLIREADREMKGRLGRLAYVWTGMRHVRGELTRTRITVDGATWFDGEASCVLFGNVGTITGGIPAFDDARPDSGALEIGVSTASGAVDWARTLGKMATGRSDDSKFVRITRGRKVKVRFAEPKTYELDGGARTTARKLKVRSVPAALTVCCPDPDAEETAAGQTAAASQ</sequence>
<dbReference type="PROSITE" id="PS50146">
    <property type="entry name" value="DAGK"/>
    <property type="match status" value="1"/>
</dbReference>
<dbReference type="InterPro" id="IPR045540">
    <property type="entry name" value="YegS/DAGK_C"/>
</dbReference>
<dbReference type="PANTHER" id="PTHR30492">
    <property type="entry name" value="METHYLGLYOXAL SYNTHASE"/>
    <property type="match status" value="1"/>
</dbReference>
<comment type="caution">
    <text evidence="2">The sequence shown here is derived from an EMBL/GenBank/DDBJ whole genome shotgun (WGS) entry which is preliminary data.</text>
</comment>
<keyword evidence="3" id="KW-1185">Reference proteome</keyword>
<evidence type="ECO:0000313" key="3">
    <source>
        <dbReference type="Proteomes" id="UP000643165"/>
    </source>
</evidence>
<evidence type="ECO:0000313" key="2">
    <source>
        <dbReference type="EMBL" id="GIJ23647.1"/>
    </source>
</evidence>
<dbReference type="InterPro" id="IPR001206">
    <property type="entry name" value="Diacylglycerol_kinase_cat_dom"/>
</dbReference>
<gene>
    <name evidence="2" type="ORF">Vlu01_42710</name>
</gene>
<dbReference type="InterPro" id="IPR004363">
    <property type="entry name" value="Methylgl_synth"/>
</dbReference>
<proteinExistence type="predicted"/>
<dbReference type="Pfam" id="PF19279">
    <property type="entry name" value="YegS_C"/>
    <property type="match status" value="1"/>
</dbReference>
<dbReference type="PANTHER" id="PTHR30492:SF0">
    <property type="entry name" value="METHYLGLYOXAL SYNTHASE"/>
    <property type="match status" value="1"/>
</dbReference>
<feature type="domain" description="DAGKc" evidence="1">
    <location>
        <begin position="96"/>
        <end position="175"/>
    </location>
</feature>
<protein>
    <recommendedName>
        <fullName evidence="1">DAGKc domain-containing protein</fullName>
    </recommendedName>
</protein>
<dbReference type="InterPro" id="IPR017438">
    <property type="entry name" value="ATP-NAD_kinase_N"/>
</dbReference>
<dbReference type="Gene3D" id="2.60.200.40">
    <property type="match status" value="1"/>
</dbReference>
<dbReference type="Proteomes" id="UP000643165">
    <property type="component" value="Unassembled WGS sequence"/>
</dbReference>
<dbReference type="Pfam" id="PF00781">
    <property type="entry name" value="DAGK_cat"/>
    <property type="match status" value="1"/>
</dbReference>
<dbReference type="Gene3D" id="3.40.50.10330">
    <property type="entry name" value="Probable inorganic polyphosphate/atp-NAD kinase, domain 1"/>
    <property type="match status" value="1"/>
</dbReference>
<accession>A0ABQ4J0F3</accession>
<dbReference type="SUPFAM" id="SSF111331">
    <property type="entry name" value="NAD kinase/diacylglycerol kinase-like"/>
    <property type="match status" value="1"/>
</dbReference>
<reference evidence="2 3" key="1">
    <citation type="submission" date="2021-01" db="EMBL/GenBank/DDBJ databases">
        <title>Whole genome shotgun sequence of Verrucosispora lutea NBRC 106530.</title>
        <authorList>
            <person name="Komaki H."/>
            <person name="Tamura T."/>
        </authorList>
    </citation>
    <scope>NUCLEOTIDE SEQUENCE [LARGE SCALE GENOMIC DNA]</scope>
    <source>
        <strain evidence="2 3">NBRC 106530</strain>
    </source>
</reference>